<gene>
    <name evidence="1" type="ORF">F4821DRAFT_278524</name>
</gene>
<reference evidence="1 2" key="1">
    <citation type="journal article" date="2022" name="New Phytol.">
        <title>Ecological generalism drives hyperdiversity of secondary metabolite gene clusters in xylarialean endophytes.</title>
        <authorList>
            <person name="Franco M.E.E."/>
            <person name="Wisecaver J.H."/>
            <person name="Arnold A.E."/>
            <person name="Ju Y.M."/>
            <person name="Slot J.C."/>
            <person name="Ahrendt S."/>
            <person name="Moore L.P."/>
            <person name="Eastman K.E."/>
            <person name="Scott K."/>
            <person name="Konkel Z."/>
            <person name="Mondo S.J."/>
            <person name="Kuo A."/>
            <person name="Hayes R.D."/>
            <person name="Haridas S."/>
            <person name="Andreopoulos B."/>
            <person name="Riley R."/>
            <person name="LaButti K."/>
            <person name="Pangilinan J."/>
            <person name="Lipzen A."/>
            <person name="Amirebrahimi M."/>
            <person name="Yan J."/>
            <person name="Adam C."/>
            <person name="Keymanesh K."/>
            <person name="Ng V."/>
            <person name="Louie K."/>
            <person name="Northen T."/>
            <person name="Drula E."/>
            <person name="Henrissat B."/>
            <person name="Hsieh H.M."/>
            <person name="Youens-Clark K."/>
            <person name="Lutzoni F."/>
            <person name="Miadlikowska J."/>
            <person name="Eastwood D.C."/>
            <person name="Hamelin R.C."/>
            <person name="Grigoriev I.V."/>
            <person name="U'Ren J.M."/>
        </authorList>
    </citation>
    <scope>NUCLEOTIDE SEQUENCE [LARGE SCALE GENOMIC DNA]</scope>
    <source>
        <strain evidence="1 2">ER1909</strain>
    </source>
</reference>
<dbReference type="EMBL" id="MU394315">
    <property type="protein sequence ID" value="KAI6086447.1"/>
    <property type="molecule type" value="Genomic_DNA"/>
</dbReference>
<evidence type="ECO:0000313" key="1">
    <source>
        <dbReference type="EMBL" id="KAI6086447.1"/>
    </source>
</evidence>
<comment type="caution">
    <text evidence="1">The sequence shown here is derived from an EMBL/GenBank/DDBJ whole genome shotgun (WGS) entry which is preliminary data.</text>
</comment>
<name>A0ACC0D115_9PEZI</name>
<organism evidence="1 2">
    <name type="scientific">Hypoxylon rubiginosum</name>
    <dbReference type="NCBI Taxonomy" id="110542"/>
    <lineage>
        <taxon>Eukaryota</taxon>
        <taxon>Fungi</taxon>
        <taxon>Dikarya</taxon>
        <taxon>Ascomycota</taxon>
        <taxon>Pezizomycotina</taxon>
        <taxon>Sordariomycetes</taxon>
        <taxon>Xylariomycetidae</taxon>
        <taxon>Xylariales</taxon>
        <taxon>Hypoxylaceae</taxon>
        <taxon>Hypoxylon</taxon>
    </lineage>
</organism>
<accession>A0ACC0D115</accession>
<dbReference type="Proteomes" id="UP001497680">
    <property type="component" value="Unassembled WGS sequence"/>
</dbReference>
<evidence type="ECO:0000313" key="2">
    <source>
        <dbReference type="Proteomes" id="UP001497680"/>
    </source>
</evidence>
<sequence length="472" mass="50941">MDKPVPLFREVIWPENCQVHFPESKAFADATLRWSTYKPPNFAAVAVPQNEDAVATIVKTARTANIPFLATGGRHGYGTTLGTLQNGLAIDLRQLRGHEIDKAAGTITVGAGTLIGDVIGPVHDAGFALPVGSCMEVGLIGATLGAGVGIFQGLLGLIIDSLVSVRLVTADGNLVEASEDLNPDLFWGIRGAGANFGIATSATYKLHDAVDINNGQVMTADLVFSAHMKSDYFKTLESFEDKWPAELAGGSTIAWNADSEATQVIATFVYCGPEAEGRKVLAPFFDLDPPAVRVSMTPYNKVASTIVFGMIPTLSPPGSIRDIITVNIRKLHADTFISAFEKFDAFYRANPDGRSSAGLFETFSNHAVSAVSNDATAYPWRDAKGNLIFQMAWPEGKPVEEAANALGRELRSEFAATSGYPDLSVYVSYAWGDETLEQIYGKEKLPRLAALKKKWDPDNVFRYNHALPTEYP</sequence>
<protein>
    <submittedName>
        <fullName evidence="1">FAD-binding domain-containing protein</fullName>
    </submittedName>
</protein>
<keyword evidence="2" id="KW-1185">Reference proteome</keyword>
<proteinExistence type="predicted"/>